<dbReference type="PROSITE" id="PS50909">
    <property type="entry name" value="GAT"/>
    <property type="match status" value="1"/>
</dbReference>
<evidence type="ECO:0000256" key="9">
    <source>
        <dbReference type="ARBA" id="ARBA00023304"/>
    </source>
</evidence>
<comment type="caution">
    <text evidence="15">The sequence shown here is derived from an EMBL/GenBank/DDBJ whole genome shotgun (WGS) entry which is preliminary data.</text>
</comment>
<dbReference type="GO" id="GO:0005802">
    <property type="term" value="C:trans-Golgi network"/>
    <property type="evidence" value="ECO:0007669"/>
    <property type="project" value="TreeGrafter"/>
</dbReference>
<dbReference type="Gene3D" id="3.30.70.260">
    <property type="match status" value="1"/>
</dbReference>
<dbReference type="Pfam" id="PF03127">
    <property type="entry name" value="GAT"/>
    <property type="match status" value="1"/>
</dbReference>
<dbReference type="FunFam" id="1.25.40.90:FF:000008">
    <property type="entry name" value="VHS domain protein"/>
    <property type="match status" value="1"/>
</dbReference>
<dbReference type="GO" id="GO:0006895">
    <property type="term" value="P:Golgi to endosome transport"/>
    <property type="evidence" value="ECO:0007669"/>
    <property type="project" value="TreeGrafter"/>
</dbReference>
<dbReference type="InterPro" id="IPR004152">
    <property type="entry name" value="GAT_dom"/>
</dbReference>
<evidence type="ECO:0000259" key="12">
    <source>
        <dbReference type="PROSITE" id="PS50179"/>
    </source>
</evidence>
<keyword evidence="5" id="KW-0813">Transport</keyword>
<dbReference type="SUPFAM" id="SSF89009">
    <property type="entry name" value="GAT-like domain"/>
    <property type="match status" value="1"/>
</dbReference>
<evidence type="ECO:0000313" key="15">
    <source>
        <dbReference type="EMBL" id="CAG8461435.1"/>
    </source>
</evidence>
<keyword evidence="9" id="KW-0100">Branched-chain amino acid biosynthesis</keyword>
<dbReference type="Pfam" id="PF22629">
    <property type="entry name" value="ACT_AHAS_ss"/>
    <property type="match status" value="1"/>
</dbReference>
<dbReference type="GO" id="GO:0043130">
    <property type="term" value="F:ubiquitin binding"/>
    <property type="evidence" value="ECO:0007669"/>
    <property type="project" value="InterPro"/>
</dbReference>
<dbReference type="GO" id="GO:0043328">
    <property type="term" value="P:protein transport to vacuole involved in ubiquitin-dependent protein catabolic process via the multivesicular body sorting pathway"/>
    <property type="evidence" value="ECO:0007669"/>
    <property type="project" value="TreeGrafter"/>
</dbReference>
<dbReference type="AlphaFoldDB" id="A0A9N8VT20"/>
<dbReference type="InterPro" id="IPR038425">
    <property type="entry name" value="GAT_sf"/>
</dbReference>
<evidence type="ECO:0000256" key="2">
    <source>
        <dbReference type="ARBA" id="ARBA00004974"/>
    </source>
</evidence>
<dbReference type="GO" id="GO:0008652">
    <property type="term" value="P:amino acid biosynthetic process"/>
    <property type="evidence" value="ECO:0007669"/>
    <property type="project" value="UniProtKB-KW"/>
</dbReference>
<keyword evidence="6" id="KW-0028">Amino-acid biosynthesis</keyword>
<dbReference type="GO" id="GO:0005829">
    <property type="term" value="C:cytosol"/>
    <property type="evidence" value="ECO:0007669"/>
    <property type="project" value="GOC"/>
</dbReference>
<dbReference type="InterPro" id="IPR027271">
    <property type="entry name" value="Acetolactate_synth/TF_NikR_C"/>
</dbReference>
<evidence type="ECO:0000256" key="6">
    <source>
        <dbReference type="ARBA" id="ARBA00022605"/>
    </source>
</evidence>
<reference evidence="15" key="1">
    <citation type="submission" date="2021-06" db="EMBL/GenBank/DDBJ databases">
        <authorList>
            <person name="Kallberg Y."/>
            <person name="Tangrot J."/>
            <person name="Rosling A."/>
        </authorList>
    </citation>
    <scope>NUCLEOTIDE SEQUENCE</scope>
    <source>
        <strain evidence="15">MT106</strain>
    </source>
</reference>
<dbReference type="SUPFAM" id="SSF48464">
    <property type="entry name" value="ENTH/VHS domain"/>
    <property type="match status" value="1"/>
</dbReference>
<evidence type="ECO:0000256" key="1">
    <source>
        <dbReference type="ARBA" id="ARBA00004601"/>
    </source>
</evidence>
<dbReference type="Gene3D" id="3.30.70.1150">
    <property type="entry name" value="ACT-like. Chain A, domain 2"/>
    <property type="match status" value="1"/>
</dbReference>
<dbReference type="InterPro" id="IPR008942">
    <property type="entry name" value="ENTH_VHS"/>
</dbReference>
<dbReference type="SMART" id="SM00288">
    <property type="entry name" value="VHS"/>
    <property type="match status" value="1"/>
</dbReference>
<dbReference type="InterPro" id="IPR002912">
    <property type="entry name" value="ACT_dom"/>
</dbReference>
<dbReference type="GO" id="GO:0009082">
    <property type="term" value="P:branched-chain amino acid biosynthetic process"/>
    <property type="evidence" value="ECO:0007669"/>
    <property type="project" value="UniProtKB-KW"/>
</dbReference>
<comment type="subcellular location">
    <subcellularLocation>
        <location evidence="1">Golgi apparatus</location>
        <location evidence="1">trans-Golgi network</location>
    </subcellularLocation>
</comment>
<comment type="function">
    <text evidence="10">May play a role in the regulation of membrane traffic through the trans-Golgi network.</text>
</comment>
<keyword evidence="8" id="KW-0333">Golgi apparatus</keyword>
<keyword evidence="16" id="KW-1185">Reference proteome</keyword>
<evidence type="ECO:0000256" key="5">
    <source>
        <dbReference type="ARBA" id="ARBA00022448"/>
    </source>
</evidence>
<dbReference type="PANTHER" id="PTHR47180">
    <property type="entry name" value="ADP-RIBOSYLATION FACTOR-BINDING PROTEIN GGA1-RELATED"/>
    <property type="match status" value="1"/>
</dbReference>
<feature type="domain" description="VHS" evidence="12">
    <location>
        <begin position="13"/>
        <end position="149"/>
    </location>
</feature>
<evidence type="ECO:0000256" key="7">
    <source>
        <dbReference type="ARBA" id="ARBA00022927"/>
    </source>
</evidence>
<dbReference type="Gene3D" id="1.20.58.160">
    <property type="match status" value="1"/>
</dbReference>
<evidence type="ECO:0000256" key="11">
    <source>
        <dbReference type="SAM" id="MobiDB-lite"/>
    </source>
</evidence>
<protein>
    <submittedName>
        <fullName evidence="15">11867_t:CDS:1</fullName>
    </submittedName>
</protein>
<dbReference type="GO" id="GO:0006896">
    <property type="term" value="P:Golgi to vacuole transport"/>
    <property type="evidence" value="ECO:0007669"/>
    <property type="project" value="UniProtKB-ARBA"/>
</dbReference>
<dbReference type="InterPro" id="IPR045865">
    <property type="entry name" value="ACT-like_dom_sf"/>
</dbReference>
<dbReference type="InterPro" id="IPR002014">
    <property type="entry name" value="VHS_dom"/>
</dbReference>
<dbReference type="CDD" id="cd14235">
    <property type="entry name" value="GAT_GGA_fungi"/>
    <property type="match status" value="1"/>
</dbReference>
<dbReference type="PROSITE" id="PS50179">
    <property type="entry name" value="VHS"/>
    <property type="match status" value="1"/>
</dbReference>
<dbReference type="Proteomes" id="UP000789831">
    <property type="component" value="Unassembled WGS sequence"/>
</dbReference>
<dbReference type="SUPFAM" id="SSF55021">
    <property type="entry name" value="ACT-like"/>
    <property type="match status" value="2"/>
</dbReference>
<dbReference type="PROSITE" id="PS51671">
    <property type="entry name" value="ACT"/>
    <property type="match status" value="1"/>
</dbReference>
<comment type="similarity">
    <text evidence="4">Belongs to the acetolactate synthase small subunit family.</text>
</comment>
<dbReference type="CDD" id="cd04878">
    <property type="entry name" value="ACT_AHAS"/>
    <property type="match status" value="1"/>
</dbReference>
<evidence type="ECO:0000313" key="16">
    <source>
        <dbReference type="Proteomes" id="UP000789831"/>
    </source>
</evidence>
<dbReference type="Gene3D" id="1.25.40.90">
    <property type="match status" value="1"/>
</dbReference>
<evidence type="ECO:0000259" key="13">
    <source>
        <dbReference type="PROSITE" id="PS50909"/>
    </source>
</evidence>
<comment type="pathway">
    <text evidence="3">Amino-acid biosynthesis; L-valine biosynthesis; L-valine from pyruvate: step 1/4.</text>
</comment>
<organism evidence="15 16">
    <name type="scientific">Ambispora gerdemannii</name>
    <dbReference type="NCBI Taxonomy" id="144530"/>
    <lineage>
        <taxon>Eukaryota</taxon>
        <taxon>Fungi</taxon>
        <taxon>Fungi incertae sedis</taxon>
        <taxon>Mucoromycota</taxon>
        <taxon>Glomeromycotina</taxon>
        <taxon>Glomeromycetes</taxon>
        <taxon>Archaeosporales</taxon>
        <taxon>Ambisporaceae</taxon>
        <taxon>Ambispora</taxon>
    </lineage>
</organism>
<dbReference type="NCBIfam" id="TIGR00119">
    <property type="entry name" value="acolac_sm"/>
    <property type="match status" value="1"/>
</dbReference>
<feature type="domain" description="ACT" evidence="14">
    <location>
        <begin position="444"/>
        <end position="530"/>
    </location>
</feature>
<dbReference type="InterPro" id="IPR004789">
    <property type="entry name" value="Acetalactate_synth_ssu"/>
</dbReference>
<feature type="domain" description="GAT" evidence="13">
    <location>
        <begin position="176"/>
        <end position="301"/>
    </location>
</feature>
<dbReference type="InterPro" id="IPR054480">
    <property type="entry name" value="AHAS_small-like_ACT"/>
</dbReference>
<dbReference type="InterPro" id="IPR039557">
    <property type="entry name" value="AHAS_ACT"/>
</dbReference>
<dbReference type="GO" id="GO:1990610">
    <property type="term" value="F:acetolactate synthase regulator activity"/>
    <property type="evidence" value="ECO:0007669"/>
    <property type="project" value="InterPro"/>
</dbReference>
<name>A0A9N8VT20_9GLOM</name>
<evidence type="ECO:0000256" key="3">
    <source>
        <dbReference type="ARBA" id="ARBA00005025"/>
    </source>
</evidence>
<dbReference type="InterPro" id="IPR019455">
    <property type="entry name" value="Acetolactate_synth_ssu_C"/>
</dbReference>
<evidence type="ECO:0000256" key="4">
    <source>
        <dbReference type="ARBA" id="ARBA00006341"/>
    </source>
</evidence>
<dbReference type="Pfam" id="PF00790">
    <property type="entry name" value="VHS"/>
    <property type="match status" value="1"/>
</dbReference>
<dbReference type="CDD" id="cd16998">
    <property type="entry name" value="VHS_GGA_fungi"/>
    <property type="match status" value="1"/>
</dbReference>
<accession>A0A9N8VT20</accession>
<evidence type="ECO:0000259" key="14">
    <source>
        <dbReference type="PROSITE" id="PS51671"/>
    </source>
</evidence>
<sequence length="631" mass="70568">MAHSIIQNFIERACNPALNEPDLALNLEIADLINQKKQNYPRDAAFHIARLINHRNQIVSLLALTLLDICVKNCGYPFHLQVATKDFLNELVRKFPEKPPIVPNPVQLRILEYIQEWRSTLCSTSRHKEDFVHISDMHRLLTFKGYIFPEVDTESVAVLNPAQTLKSKDELEEEDRIVKAAKLQELIRRGTPSDLVEAQELMKIMAGYDPETRPDYQKQADEELERIQRKSVLLNDLLNNVKPGEQIGGDVYEELAQSCKAVQPKIQRLISEEDDSESIDRLLLLNDTINTVLKRYEDISKGIFEQEEDTVTLSQPKIENSSESWLIDLEEPDPPANEIVLTSTLNTDNTVAPNNSSTRKGTAIDDLLVLIDSTLIPKPKFLNHNRYITTKSSTAAIIYKTNHPRKKVPPLPQIAPPTLSAEEAVTNIIYNTPAPSHMPVKRHILNCLVQNEPGVLSRVSGILAARGFNIDSLVVASTEVADLSRMTIVLRGQDDVPVWAVLDYTETTIVERELLLDNASDPIKPKFDEALSPSAALRQKNSHLHALSDLAKLFSGKLVDVSSHSVVIELSAKPIRIDAFLKLVKPFGILEAARSGMMALPRTPIHDRSESEGLLEDEEGEGVDATMLPPG</sequence>
<evidence type="ECO:0000256" key="8">
    <source>
        <dbReference type="ARBA" id="ARBA00023034"/>
    </source>
</evidence>
<dbReference type="OrthoDB" id="2018246at2759"/>
<dbReference type="PANTHER" id="PTHR47180:SF1">
    <property type="entry name" value="ADP-RIBOSYLATION FACTOR-BINDING PROTEIN GGA1-RELATED"/>
    <property type="match status" value="1"/>
</dbReference>
<feature type="region of interest" description="Disordered" evidence="11">
    <location>
        <begin position="603"/>
        <end position="631"/>
    </location>
</feature>
<gene>
    <name evidence="15" type="ORF">AGERDE_LOCUS2272</name>
</gene>
<keyword evidence="7" id="KW-0653">Protein transport</keyword>
<dbReference type="GO" id="GO:0035091">
    <property type="term" value="F:phosphatidylinositol binding"/>
    <property type="evidence" value="ECO:0007669"/>
    <property type="project" value="InterPro"/>
</dbReference>
<dbReference type="Pfam" id="PF10369">
    <property type="entry name" value="ALS_ss_C"/>
    <property type="match status" value="1"/>
</dbReference>
<evidence type="ECO:0000256" key="10">
    <source>
        <dbReference type="ARBA" id="ARBA00053552"/>
    </source>
</evidence>
<dbReference type="InterPro" id="IPR052653">
    <property type="entry name" value="ARF-binding"/>
</dbReference>
<comment type="pathway">
    <text evidence="2">Amino-acid biosynthesis; L-isoleucine biosynthesis; L-isoleucine from 2-oxobutanoate: step 1/4.</text>
</comment>
<feature type="compositionally biased region" description="Acidic residues" evidence="11">
    <location>
        <begin position="613"/>
        <end position="622"/>
    </location>
</feature>
<proteinExistence type="inferred from homology"/>
<dbReference type="EMBL" id="CAJVPL010000184">
    <property type="protein sequence ID" value="CAG8461435.1"/>
    <property type="molecule type" value="Genomic_DNA"/>
</dbReference>